<evidence type="ECO:0000256" key="3">
    <source>
        <dbReference type="ARBA" id="ARBA00022692"/>
    </source>
</evidence>
<evidence type="ECO:0000259" key="8">
    <source>
        <dbReference type="Pfam" id="PF02687"/>
    </source>
</evidence>
<dbReference type="InterPro" id="IPR003838">
    <property type="entry name" value="ABC3_permease_C"/>
</dbReference>
<dbReference type="OrthoDB" id="11469at2157"/>
<name>D1Z2Y4_METPS</name>
<protein>
    <submittedName>
        <fullName evidence="10">ABC transporter</fullName>
    </submittedName>
</protein>
<dbReference type="KEGG" id="mpd:MCP_2984"/>
<dbReference type="STRING" id="304371.MCP_2984"/>
<reference evidence="10 11" key="1">
    <citation type="journal article" date="2007" name="Appl. Environ. Microbiol.">
        <title>Isolation of key methanogens for global methane emission from rice paddy fields: a novel isolate affiliated with the clone cluster rice cluster I.</title>
        <authorList>
            <person name="Sakai S."/>
            <person name="Imachi H."/>
            <person name="Sekiguchi Y."/>
            <person name="Ohashi A."/>
            <person name="Harada H."/>
            <person name="Kamagata Y."/>
        </authorList>
    </citation>
    <scope>NUCLEOTIDE SEQUENCE [LARGE SCALE GENOMIC DNA]</scope>
    <source>
        <strain evidence="11">DSM 17711 / JCM 13418 / NBRC 101707 / SANAE</strain>
    </source>
</reference>
<dbReference type="InParanoid" id="D1Z2Y4"/>
<evidence type="ECO:0000256" key="1">
    <source>
        <dbReference type="ARBA" id="ARBA00004651"/>
    </source>
</evidence>
<dbReference type="Pfam" id="PF02687">
    <property type="entry name" value="FtsX"/>
    <property type="match status" value="1"/>
</dbReference>
<keyword evidence="11" id="KW-1185">Reference proteome</keyword>
<feature type="domain" description="MacB-like periplasmic core" evidence="9">
    <location>
        <begin position="21"/>
        <end position="246"/>
    </location>
</feature>
<dbReference type="GeneID" id="8682626"/>
<keyword evidence="3 7" id="KW-0812">Transmembrane</keyword>
<sequence length="402" mass="43014">MKLPDVLEYAFSDYTSNKFKTMMSSLGIIIGVMAIVVMLTLGDGLYSGVSQQFGSLELDTLVVLPMGIDMQAGTLSQKPPAKLTDRDVSLIMGTPGVTEVYPEISVSGMTVTYRDENRTMGVSGISPQYFSGRYMEQVDKGRYLSQSDSYSVVLGSRVANGTFGKEIRTGSYITITNIYNGRSQEYKVVGVMKERNASILVGDPNSAIYMTKAGLKALSDQDTYSYIGVRAESVESADSVAKSVEDSLNRLHRNEGFSVLTQKMFADLITQVFAMIKYTLAGIGAISLVVGGIGIMNVMTLTVKERTKEIGLMKAVGATTMDVRKVFIAESAMLGLFSGAGGVLLAAAIAAVVGHYAELSMPVSASNAIIGVLFGLVVTVVFGVYPANQAARLDPIEALRTE</sequence>
<dbReference type="InterPro" id="IPR025857">
    <property type="entry name" value="MacB_PCD"/>
</dbReference>
<proteinExistence type="inferred from homology"/>
<dbReference type="Pfam" id="PF12704">
    <property type="entry name" value="MacB_PCD"/>
    <property type="match status" value="1"/>
</dbReference>
<gene>
    <name evidence="10" type="ordered locus">MCP_2984</name>
</gene>
<evidence type="ECO:0000256" key="2">
    <source>
        <dbReference type="ARBA" id="ARBA00022475"/>
    </source>
</evidence>
<evidence type="ECO:0000313" key="10">
    <source>
        <dbReference type="EMBL" id="BAI63056.1"/>
    </source>
</evidence>
<dbReference type="EMBL" id="AP011532">
    <property type="protein sequence ID" value="BAI63056.1"/>
    <property type="molecule type" value="Genomic_DNA"/>
</dbReference>
<keyword evidence="5 7" id="KW-0472">Membrane</keyword>
<feature type="transmembrane region" description="Helical" evidence="7">
    <location>
        <begin position="278"/>
        <end position="303"/>
    </location>
</feature>
<dbReference type="SMR" id="D1Z2Y4"/>
<dbReference type="GO" id="GO:0022857">
    <property type="term" value="F:transmembrane transporter activity"/>
    <property type="evidence" value="ECO:0007669"/>
    <property type="project" value="TreeGrafter"/>
</dbReference>
<comment type="similarity">
    <text evidence="6">Belongs to the ABC-4 integral membrane protein family.</text>
</comment>
<dbReference type="InterPro" id="IPR050250">
    <property type="entry name" value="Macrolide_Exporter_MacB"/>
</dbReference>
<dbReference type="PANTHER" id="PTHR30572:SF4">
    <property type="entry name" value="ABC TRANSPORTER PERMEASE YTRF"/>
    <property type="match status" value="1"/>
</dbReference>
<dbReference type="eggNOG" id="arCOG02312">
    <property type="taxonomic scope" value="Archaea"/>
</dbReference>
<dbReference type="PANTHER" id="PTHR30572">
    <property type="entry name" value="MEMBRANE COMPONENT OF TRANSPORTER-RELATED"/>
    <property type="match status" value="1"/>
</dbReference>
<evidence type="ECO:0000313" key="11">
    <source>
        <dbReference type="Proteomes" id="UP000001882"/>
    </source>
</evidence>
<evidence type="ECO:0000259" key="9">
    <source>
        <dbReference type="Pfam" id="PF12704"/>
    </source>
</evidence>
<dbReference type="AlphaFoldDB" id="D1Z2Y4"/>
<reference evidence="11" key="3">
    <citation type="journal article" date="2011" name="PLoS ONE">
        <title>Genome sequence of a mesophilic hydrogenotrophic methanogen Methanocella paludicola, the first cultivated representative of the order Methanocellales.</title>
        <authorList>
            <person name="Sakai S."/>
            <person name="Takaki Y."/>
            <person name="Shimamura S."/>
            <person name="Sekine M."/>
            <person name="Tajima T."/>
            <person name="Kosugi H."/>
            <person name="Ichikawa N."/>
            <person name="Tasumi E."/>
            <person name="Hiraki A.T."/>
            <person name="Shimizu A."/>
            <person name="Kato Y."/>
            <person name="Nishiko R."/>
            <person name="Mori K."/>
            <person name="Fujita N."/>
            <person name="Imachi H."/>
            <person name="Takai K."/>
        </authorList>
    </citation>
    <scope>NUCLEOTIDE SEQUENCE [LARGE SCALE GENOMIC DNA]</scope>
    <source>
        <strain evidence="11">DSM 17711 / JCM 13418 / NBRC 101707 / SANAE</strain>
    </source>
</reference>
<evidence type="ECO:0000256" key="4">
    <source>
        <dbReference type="ARBA" id="ARBA00022989"/>
    </source>
</evidence>
<comment type="subcellular location">
    <subcellularLocation>
        <location evidence="1">Cell membrane</location>
        <topology evidence="1">Multi-pass membrane protein</topology>
    </subcellularLocation>
</comment>
<feature type="transmembrane region" description="Helical" evidence="7">
    <location>
        <begin position="334"/>
        <end position="357"/>
    </location>
</feature>
<accession>D1Z2Y4</accession>
<keyword evidence="4 7" id="KW-1133">Transmembrane helix</keyword>
<evidence type="ECO:0000256" key="7">
    <source>
        <dbReference type="SAM" id="Phobius"/>
    </source>
</evidence>
<feature type="transmembrane region" description="Helical" evidence="7">
    <location>
        <begin position="21"/>
        <end position="42"/>
    </location>
</feature>
<evidence type="ECO:0000256" key="5">
    <source>
        <dbReference type="ARBA" id="ARBA00023136"/>
    </source>
</evidence>
<feature type="domain" description="ABC3 transporter permease C-terminal" evidence="8">
    <location>
        <begin position="283"/>
        <end position="395"/>
    </location>
</feature>
<organism evidence="10 11">
    <name type="scientific">Methanocella paludicola (strain DSM 17711 / JCM 13418 / NBRC 101707 / SANAE)</name>
    <dbReference type="NCBI Taxonomy" id="304371"/>
    <lineage>
        <taxon>Archaea</taxon>
        <taxon>Methanobacteriati</taxon>
        <taxon>Methanobacteriota</taxon>
        <taxon>Stenosarchaea group</taxon>
        <taxon>Methanomicrobia</taxon>
        <taxon>Methanocellales</taxon>
        <taxon>Methanocellaceae</taxon>
        <taxon>Methanocella</taxon>
    </lineage>
</organism>
<reference evidence="10 11" key="2">
    <citation type="journal article" date="2008" name="Int. J. Syst. Evol. Microbiol.">
        <title>Methanocella paludicola gen. nov., sp. nov., a methane-producing archaeon, the first isolate of the lineage 'Rice Cluster I', and proposal of the new archaeal order Methanocellales ord. nov.</title>
        <authorList>
            <person name="Sakai S."/>
            <person name="Imachi H."/>
            <person name="Hanada S."/>
            <person name="Ohashi A."/>
            <person name="Harada H."/>
            <person name="Kamagata Y."/>
        </authorList>
    </citation>
    <scope>NUCLEOTIDE SEQUENCE [LARGE SCALE GENOMIC DNA]</scope>
    <source>
        <strain evidence="11">DSM 17711 / JCM 13418 / NBRC 101707 / SANAE</strain>
    </source>
</reference>
<feature type="transmembrane region" description="Helical" evidence="7">
    <location>
        <begin position="363"/>
        <end position="385"/>
    </location>
</feature>
<dbReference type="GO" id="GO:0005886">
    <property type="term" value="C:plasma membrane"/>
    <property type="evidence" value="ECO:0007669"/>
    <property type="project" value="UniProtKB-SubCell"/>
</dbReference>
<dbReference type="Proteomes" id="UP000001882">
    <property type="component" value="Chromosome"/>
</dbReference>
<dbReference type="RefSeq" id="WP_012901726.1">
    <property type="nucleotide sequence ID" value="NC_013665.1"/>
</dbReference>
<keyword evidence="2" id="KW-1003">Cell membrane</keyword>
<evidence type="ECO:0000256" key="6">
    <source>
        <dbReference type="ARBA" id="ARBA00038076"/>
    </source>
</evidence>